<dbReference type="CDD" id="cd00841">
    <property type="entry name" value="MPP_YfcE"/>
    <property type="match status" value="1"/>
</dbReference>
<evidence type="ECO:0000259" key="3">
    <source>
        <dbReference type="Pfam" id="PF12850"/>
    </source>
</evidence>
<comment type="cofactor">
    <cofactor evidence="2">
        <name>a divalent metal cation</name>
        <dbReference type="ChEBI" id="CHEBI:60240"/>
    </cofactor>
</comment>
<protein>
    <recommendedName>
        <fullName evidence="2">Phosphoesterase</fullName>
        <ecNumber evidence="2">3.1.4.-</ecNumber>
    </recommendedName>
</protein>
<name>A0A248TKV2_9BACI</name>
<reference evidence="4 5" key="1">
    <citation type="submission" date="2017-08" db="EMBL/GenBank/DDBJ databases">
        <title>Complete Genome Sequence of Bacillus kochii Oregon-R-modENCODE STRAIN BDGP4, isolated from Drosophila melanogaster gut.</title>
        <authorList>
            <person name="Wan K.H."/>
            <person name="Yu C."/>
            <person name="Park S."/>
            <person name="Hammonds A.S."/>
            <person name="Booth B.W."/>
            <person name="Celniker S.E."/>
        </authorList>
    </citation>
    <scope>NUCLEOTIDE SEQUENCE [LARGE SCALE GENOMIC DNA]</scope>
    <source>
        <strain evidence="4 5">BDGP4</strain>
    </source>
</reference>
<evidence type="ECO:0000256" key="1">
    <source>
        <dbReference type="ARBA" id="ARBA00008950"/>
    </source>
</evidence>
<dbReference type="InterPro" id="IPR041802">
    <property type="entry name" value="MPP_YfcE"/>
</dbReference>
<dbReference type="InterPro" id="IPR024654">
    <property type="entry name" value="Calcineurin-like_PHP_lpxH"/>
</dbReference>
<keyword evidence="2" id="KW-0479">Metal-binding</keyword>
<comment type="similarity">
    <text evidence="1 2">Belongs to the metallophosphoesterase superfamily. YfcE family.</text>
</comment>
<dbReference type="Proteomes" id="UP000215137">
    <property type="component" value="Chromosome"/>
</dbReference>
<evidence type="ECO:0000313" key="5">
    <source>
        <dbReference type="Proteomes" id="UP000215137"/>
    </source>
</evidence>
<evidence type="ECO:0000313" key="4">
    <source>
        <dbReference type="EMBL" id="ASV68791.1"/>
    </source>
</evidence>
<dbReference type="AlphaFoldDB" id="A0A248TKV2"/>
<dbReference type="Gene3D" id="3.60.21.10">
    <property type="match status" value="1"/>
</dbReference>
<dbReference type="InterPro" id="IPR000979">
    <property type="entry name" value="Phosphodiesterase_MJ0936/Vps29"/>
</dbReference>
<dbReference type="EC" id="3.1.4.-" evidence="2"/>
<evidence type="ECO:0000256" key="2">
    <source>
        <dbReference type="RuleBase" id="RU362039"/>
    </source>
</evidence>
<keyword evidence="5" id="KW-1185">Reference proteome</keyword>
<dbReference type="OrthoDB" id="9800565at2"/>
<feature type="domain" description="Calcineurin-like phosphoesterase" evidence="3">
    <location>
        <begin position="1"/>
        <end position="142"/>
    </location>
</feature>
<sequence>MKLLIVSDSHGDGDILQELKVRHSQNVDYMIHCGDSELSSDQAEITGYVAVRGNCDADARFKNEELIDTDNGKVWITHGHLYGVKSSLLGLSLRAKEVAARIVCFGHSHQLGAEMVDQILYLNPNSISLPRQPKEKTYMMVNWTVEKVVVSIWTRDGVELEEWQQSFSFA</sequence>
<accession>A0A248TKV2</accession>
<dbReference type="EMBL" id="CP022983">
    <property type="protein sequence ID" value="ASV68791.1"/>
    <property type="molecule type" value="Genomic_DNA"/>
</dbReference>
<proteinExistence type="inferred from homology"/>
<dbReference type="InterPro" id="IPR029052">
    <property type="entry name" value="Metallo-depent_PP-like"/>
</dbReference>
<dbReference type="Pfam" id="PF12850">
    <property type="entry name" value="Metallophos_2"/>
    <property type="match status" value="1"/>
</dbReference>
<dbReference type="PANTHER" id="PTHR11124">
    <property type="entry name" value="VACUOLAR SORTING PROTEIN VPS29"/>
    <property type="match status" value="1"/>
</dbReference>
<dbReference type="GO" id="GO:0046872">
    <property type="term" value="F:metal ion binding"/>
    <property type="evidence" value="ECO:0007669"/>
    <property type="project" value="UniProtKB-KW"/>
</dbReference>
<dbReference type="KEGG" id="bko:CKF48_16760"/>
<dbReference type="RefSeq" id="WP_095372358.1">
    <property type="nucleotide sequence ID" value="NZ_CP022983.1"/>
</dbReference>
<dbReference type="NCBIfam" id="TIGR00040">
    <property type="entry name" value="yfcE"/>
    <property type="match status" value="1"/>
</dbReference>
<dbReference type="SUPFAM" id="SSF56300">
    <property type="entry name" value="Metallo-dependent phosphatases"/>
    <property type="match status" value="1"/>
</dbReference>
<dbReference type="GO" id="GO:0016787">
    <property type="term" value="F:hydrolase activity"/>
    <property type="evidence" value="ECO:0007669"/>
    <property type="project" value="UniProtKB-UniRule"/>
</dbReference>
<gene>
    <name evidence="4" type="ORF">CKF48_16760</name>
</gene>
<organism evidence="4 5">
    <name type="scientific">Cytobacillus kochii</name>
    <dbReference type="NCBI Taxonomy" id="859143"/>
    <lineage>
        <taxon>Bacteria</taxon>
        <taxon>Bacillati</taxon>
        <taxon>Bacillota</taxon>
        <taxon>Bacilli</taxon>
        <taxon>Bacillales</taxon>
        <taxon>Bacillaceae</taxon>
        <taxon>Cytobacillus</taxon>
    </lineage>
</organism>